<dbReference type="EMBL" id="CAEZSR010000033">
    <property type="protein sequence ID" value="CAB4552821.1"/>
    <property type="molecule type" value="Genomic_DNA"/>
</dbReference>
<name>A0A6J6CMT8_9ZZZZ</name>
<dbReference type="AlphaFoldDB" id="A0A6J6CMT8"/>
<organism evidence="3">
    <name type="scientific">freshwater metagenome</name>
    <dbReference type="NCBI Taxonomy" id="449393"/>
    <lineage>
        <taxon>unclassified sequences</taxon>
        <taxon>metagenomes</taxon>
        <taxon>ecological metagenomes</taxon>
    </lineage>
</organism>
<dbReference type="SUPFAM" id="SSF56529">
    <property type="entry name" value="FAH"/>
    <property type="match status" value="1"/>
</dbReference>
<dbReference type="GO" id="GO:0005737">
    <property type="term" value="C:cytoplasm"/>
    <property type="evidence" value="ECO:0007669"/>
    <property type="project" value="TreeGrafter"/>
</dbReference>
<proteinExistence type="predicted"/>
<dbReference type="PANTHER" id="PTHR30143">
    <property type="entry name" value="ACID HYDRATASE"/>
    <property type="match status" value="1"/>
</dbReference>
<dbReference type="GO" id="GO:0008684">
    <property type="term" value="F:2-oxopent-4-enoate hydratase activity"/>
    <property type="evidence" value="ECO:0007669"/>
    <property type="project" value="TreeGrafter"/>
</dbReference>
<dbReference type="InterPro" id="IPR050772">
    <property type="entry name" value="Hydratase-Decarb/MhpD_sf"/>
</dbReference>
<dbReference type="InterPro" id="IPR011234">
    <property type="entry name" value="Fumarylacetoacetase-like_C"/>
</dbReference>
<feature type="domain" description="Fumarylacetoacetase-like C-terminal" evidence="2">
    <location>
        <begin position="86"/>
        <end position="260"/>
    </location>
</feature>
<evidence type="ECO:0000313" key="3">
    <source>
        <dbReference type="EMBL" id="CAB4552821.1"/>
    </source>
</evidence>
<protein>
    <submittedName>
        <fullName evidence="3">Unannotated protein</fullName>
    </submittedName>
</protein>
<keyword evidence="1" id="KW-0456">Lyase</keyword>
<evidence type="ECO:0000256" key="1">
    <source>
        <dbReference type="ARBA" id="ARBA00023239"/>
    </source>
</evidence>
<accession>A0A6J6CMT8</accession>
<dbReference type="Gene3D" id="3.90.850.10">
    <property type="entry name" value="Fumarylacetoacetase-like, C-terminal domain"/>
    <property type="match status" value="1"/>
</dbReference>
<sequence length="264" mass="28362">MRMTDAQHRTMAEALVQAELTRQWIDPLTLQYEDADIEDAYAVGQHVTDIKVANGRVVKGHKVGLTSRAMREATGATEPDYGTLFDNWFLDEGTQVSRSLLNKPLVEVELVFVLKEPLGGPSVNAADVIRATDFVTPAVEVVDTRYGKRGKPGVIDSISDAASCGFVMIGGNPVSLRDIDVRHVGGALYKNGEVVESGTAAAVMGNPINSVAWLARKLHEFGVEMQPGHSILSGSFIRIHPMAPGDTFVADFGPLGQISFGVTS</sequence>
<dbReference type="PANTHER" id="PTHR30143:SF0">
    <property type="entry name" value="2-KETO-4-PENTENOATE HYDRATASE"/>
    <property type="match status" value="1"/>
</dbReference>
<reference evidence="3" key="1">
    <citation type="submission" date="2020-05" db="EMBL/GenBank/DDBJ databases">
        <authorList>
            <person name="Chiriac C."/>
            <person name="Salcher M."/>
            <person name="Ghai R."/>
            <person name="Kavagutti S V."/>
        </authorList>
    </citation>
    <scope>NUCLEOTIDE SEQUENCE</scope>
</reference>
<evidence type="ECO:0000259" key="2">
    <source>
        <dbReference type="Pfam" id="PF01557"/>
    </source>
</evidence>
<gene>
    <name evidence="3" type="ORF">UFOPK1493_01195</name>
</gene>
<dbReference type="Pfam" id="PF01557">
    <property type="entry name" value="FAA_hydrolase"/>
    <property type="match status" value="1"/>
</dbReference>
<dbReference type="InterPro" id="IPR036663">
    <property type="entry name" value="Fumarylacetoacetase_C_sf"/>
</dbReference>